<organism evidence="1 2">
    <name type="scientific">Methanohalobium evestigatum (strain ATCC BAA-1072 / DSM 3721 / NBRC 107634 / OCM 161 / Z-7303)</name>
    <dbReference type="NCBI Taxonomy" id="644295"/>
    <lineage>
        <taxon>Archaea</taxon>
        <taxon>Methanobacteriati</taxon>
        <taxon>Methanobacteriota</taxon>
        <taxon>Stenosarchaea group</taxon>
        <taxon>Methanomicrobia</taxon>
        <taxon>Methanosarcinales</taxon>
        <taxon>Methanosarcinaceae</taxon>
        <taxon>Methanohalobium</taxon>
    </lineage>
</organism>
<dbReference type="EMBL" id="CP002069">
    <property type="protein sequence ID" value="ADI73620.1"/>
    <property type="molecule type" value="Genomic_DNA"/>
</dbReference>
<dbReference type="Proteomes" id="UP000000391">
    <property type="component" value="Chromosome"/>
</dbReference>
<reference evidence="1 2" key="1">
    <citation type="submission" date="2010-06" db="EMBL/GenBank/DDBJ databases">
        <title>Complete sequence chromosome of Methanohalobium evestigatum Z-7303.</title>
        <authorList>
            <consortium name="US DOE Joint Genome Institute"/>
            <person name="Lucas S."/>
            <person name="Copeland A."/>
            <person name="Lapidus A."/>
            <person name="Cheng J.-F."/>
            <person name="Bruce D."/>
            <person name="Goodwin L."/>
            <person name="Pitluck S."/>
            <person name="Saunders E."/>
            <person name="Detter J.C."/>
            <person name="Han C."/>
            <person name="Tapia R."/>
            <person name="Land M."/>
            <person name="Hauser L."/>
            <person name="Kyrpides N."/>
            <person name="Mikhailova N."/>
            <person name="Sieprawska-Lupa M."/>
            <person name="Whitman W.B."/>
            <person name="Anderson I."/>
            <person name="Woyke T."/>
        </authorList>
    </citation>
    <scope>NUCLEOTIDE SEQUENCE [LARGE SCALE GENOMIC DNA]</scope>
    <source>
        <strain evidence="2">ATCC BAA-1072 / DSM 3721 / NBRC 107634 / OCM 161 / Z-7303</strain>
    </source>
</reference>
<dbReference type="KEGG" id="mev:Metev_0719"/>
<accession>D7E6Z6</accession>
<evidence type="ECO:0000313" key="2">
    <source>
        <dbReference type="Proteomes" id="UP000000391"/>
    </source>
</evidence>
<proteinExistence type="predicted"/>
<dbReference type="HOGENOM" id="CLU_1381400_0_0_2"/>
<keyword evidence="2" id="KW-1185">Reference proteome</keyword>
<evidence type="ECO:0000313" key="1">
    <source>
        <dbReference type="EMBL" id="ADI73620.1"/>
    </source>
</evidence>
<protein>
    <submittedName>
        <fullName evidence="1">Uncharacterized protein</fullName>
    </submittedName>
</protein>
<dbReference type="STRING" id="644295.Metev_0719"/>
<gene>
    <name evidence="1" type="ordered locus">Metev_0719</name>
</gene>
<sequence length="197" mass="21694">MIMAQEQGIAKVDLHYITNAVMMGNSLYSNNWEKGVMYLTNINLWFSVGNGWETIPLKNITMIGREPTSSIKTKAQRATGASDVLIIDYVKESHLVEGTNVSSTALLAGNESIINTLKNYLQPMCGSSQKSQSLSDIDKKLLYLLYTGVTDFQKLGFLIGVDADTLTNSFKNLKDQQLCDNGGALTNTGLKKLQEIM</sequence>
<name>D7E6Z6_METEZ</name>
<dbReference type="AlphaFoldDB" id="D7E6Z6"/>